<dbReference type="Proteomes" id="UP000008743">
    <property type="component" value="Unassembled WGS sequence"/>
</dbReference>
<dbReference type="Gene3D" id="1.20.58.900">
    <property type="match status" value="1"/>
</dbReference>
<dbReference type="CDD" id="cd00136">
    <property type="entry name" value="PDZ_canonical"/>
    <property type="match status" value="1"/>
</dbReference>
<dbReference type="AlphaFoldDB" id="A0A0D2U463"/>
<evidence type="ECO:0000313" key="3">
    <source>
        <dbReference type="EMBL" id="KJE89966.1"/>
    </source>
</evidence>
<name>A0A0D2U463_CAPO3</name>
<evidence type="ECO:0008006" key="5">
    <source>
        <dbReference type="Google" id="ProtNLM"/>
    </source>
</evidence>
<feature type="domain" description="PDZ" evidence="1">
    <location>
        <begin position="339"/>
        <end position="419"/>
    </location>
</feature>
<gene>
    <name evidence="3" type="ORF">CAOG_001359</name>
</gene>
<dbReference type="OrthoDB" id="9044749at2759"/>
<dbReference type="InterPro" id="IPR037213">
    <property type="entry name" value="Run_dom_sf"/>
</dbReference>
<dbReference type="PANTHER" id="PTHR46753">
    <property type="entry name" value="FYVE AND COILED-COIL DOMAIN-CONTAINING PROTEIN 1"/>
    <property type="match status" value="1"/>
</dbReference>
<proteinExistence type="predicted"/>
<dbReference type="CDD" id="cd17682">
    <property type="entry name" value="RUN_RUFY4_like"/>
    <property type="match status" value="1"/>
</dbReference>
<feature type="domain" description="RUN" evidence="2">
    <location>
        <begin position="156"/>
        <end position="325"/>
    </location>
</feature>
<dbReference type="EMBL" id="KE346361">
    <property type="protein sequence ID" value="KJE89966.1"/>
    <property type="molecule type" value="Genomic_DNA"/>
</dbReference>
<evidence type="ECO:0000259" key="2">
    <source>
        <dbReference type="PROSITE" id="PS50826"/>
    </source>
</evidence>
<dbReference type="SMART" id="SM00228">
    <property type="entry name" value="PDZ"/>
    <property type="match status" value="1"/>
</dbReference>
<dbReference type="InterPro" id="IPR001478">
    <property type="entry name" value="PDZ"/>
</dbReference>
<dbReference type="STRING" id="595528.A0A0D2U463"/>
<reference evidence="4" key="1">
    <citation type="submission" date="2011-02" db="EMBL/GenBank/DDBJ databases">
        <title>The Genome Sequence of Capsaspora owczarzaki ATCC 30864.</title>
        <authorList>
            <person name="Russ C."/>
            <person name="Cuomo C."/>
            <person name="Burger G."/>
            <person name="Gray M.W."/>
            <person name="Holland P.W.H."/>
            <person name="King N."/>
            <person name="Lang F.B.F."/>
            <person name="Roger A.J."/>
            <person name="Ruiz-Trillo I."/>
            <person name="Young S.K."/>
            <person name="Zeng Q."/>
            <person name="Gargeya S."/>
            <person name="Alvarado L."/>
            <person name="Berlin A."/>
            <person name="Chapman S.B."/>
            <person name="Chen Z."/>
            <person name="Freedman E."/>
            <person name="Gellesch M."/>
            <person name="Goldberg J."/>
            <person name="Griggs A."/>
            <person name="Gujja S."/>
            <person name="Heilman E."/>
            <person name="Heiman D."/>
            <person name="Howarth C."/>
            <person name="Mehta T."/>
            <person name="Neiman D."/>
            <person name="Pearson M."/>
            <person name="Roberts A."/>
            <person name="Saif S."/>
            <person name="Shea T."/>
            <person name="Shenoy N."/>
            <person name="Sisk P."/>
            <person name="Stolte C."/>
            <person name="Sykes S."/>
            <person name="White J."/>
            <person name="Yandava C."/>
            <person name="Haas B."/>
            <person name="Nusbaum C."/>
            <person name="Birren B."/>
        </authorList>
    </citation>
    <scope>NUCLEOTIDE SEQUENCE</scope>
    <source>
        <strain evidence="4">ATCC 30864</strain>
    </source>
</reference>
<protein>
    <recommendedName>
        <fullName evidence="5">PDZ domain-containing protein</fullName>
    </recommendedName>
</protein>
<organism evidence="3 4">
    <name type="scientific">Capsaspora owczarzaki (strain ATCC 30864)</name>
    <dbReference type="NCBI Taxonomy" id="595528"/>
    <lineage>
        <taxon>Eukaryota</taxon>
        <taxon>Filasterea</taxon>
        <taxon>Capsaspora</taxon>
    </lineage>
</organism>
<dbReference type="Gene3D" id="2.30.42.10">
    <property type="match status" value="1"/>
</dbReference>
<dbReference type="InterPro" id="IPR004012">
    <property type="entry name" value="Run_dom"/>
</dbReference>
<dbReference type="Pfam" id="PF00595">
    <property type="entry name" value="PDZ"/>
    <property type="match status" value="1"/>
</dbReference>
<dbReference type="PANTHER" id="PTHR46753:SF3">
    <property type="entry name" value="PDZ DOMAIN-CONTAINING PROTEIN"/>
    <property type="match status" value="1"/>
</dbReference>
<dbReference type="PhylomeDB" id="A0A0D2U463"/>
<dbReference type="SUPFAM" id="SSF140741">
    <property type="entry name" value="RUN domain-like"/>
    <property type="match status" value="1"/>
</dbReference>
<sequence length="428" mass="46714">MDPVVADLLSDRWGAVHHHLQVTSAASASSDGAPSADDGAHAVAATSLITRPAAYEPEPDPCRDLLMALKDAVDELEHYSKSGSTTADKSLLIRTVEPKQLPWVGTPSKPKTEERRTSLVATEEGDWTSPMLLSANDSTTLAEVSEEPGSETRFISDEHHLLETFCSSLEACLRLGLKSTVMFSSVKYDYWDWITELVAPHTPLPNESSSPAADNISITLWPSSNSKPKEIPTINPIMNGIVSTISSRTPSLQTPQGRGRQFIRMALTSKVLTVPLQQLSRNKKLREAWYSKEDSILGHPKHIQELIATLYEITAIDFQLDLSNTTSLDDTWTLPIMRHVTFIKSPEFGLGIDILQSGEHITIVGVKPGSPAANSNAIDVGDILENVNGLVVANQPQSVVTQHIRAIVGRVDLVIRKSSSKHNEVKSL</sequence>
<dbReference type="InterPro" id="IPR036034">
    <property type="entry name" value="PDZ_sf"/>
</dbReference>
<keyword evidence="4" id="KW-1185">Reference proteome</keyword>
<dbReference type="Pfam" id="PF02759">
    <property type="entry name" value="RUN"/>
    <property type="match status" value="1"/>
</dbReference>
<dbReference type="InParanoid" id="A0A0D2U463"/>
<evidence type="ECO:0000259" key="1">
    <source>
        <dbReference type="PROSITE" id="PS50106"/>
    </source>
</evidence>
<evidence type="ECO:0000313" key="4">
    <source>
        <dbReference type="Proteomes" id="UP000008743"/>
    </source>
</evidence>
<accession>A0A0D2U463</accession>
<dbReference type="SUPFAM" id="SSF50156">
    <property type="entry name" value="PDZ domain-like"/>
    <property type="match status" value="1"/>
</dbReference>
<dbReference type="RefSeq" id="XP_004349879.2">
    <property type="nucleotide sequence ID" value="XM_004349829.2"/>
</dbReference>
<dbReference type="eggNOG" id="KOG1729">
    <property type="taxonomic scope" value="Eukaryota"/>
</dbReference>
<dbReference type="PROSITE" id="PS50106">
    <property type="entry name" value="PDZ"/>
    <property type="match status" value="1"/>
</dbReference>
<dbReference type="PROSITE" id="PS50826">
    <property type="entry name" value="RUN"/>
    <property type="match status" value="1"/>
</dbReference>